<dbReference type="EMBL" id="JNUP01000045">
    <property type="protein sequence ID" value="KGE73167.1"/>
    <property type="molecule type" value="Genomic_DNA"/>
</dbReference>
<dbReference type="eggNOG" id="COG3871">
    <property type="taxonomic scope" value="Bacteria"/>
</dbReference>
<dbReference type="Pfam" id="PF01243">
    <property type="entry name" value="PNPOx_N"/>
    <property type="match status" value="1"/>
</dbReference>
<accession>A0A098R360</accession>
<evidence type="ECO:0000313" key="3">
    <source>
        <dbReference type="Proteomes" id="UP000029692"/>
    </source>
</evidence>
<organism evidence="2 3">
    <name type="scientific">Spirochaeta lutea</name>
    <dbReference type="NCBI Taxonomy" id="1480694"/>
    <lineage>
        <taxon>Bacteria</taxon>
        <taxon>Pseudomonadati</taxon>
        <taxon>Spirochaetota</taxon>
        <taxon>Spirochaetia</taxon>
        <taxon>Spirochaetales</taxon>
        <taxon>Spirochaetaceae</taxon>
        <taxon>Spirochaeta</taxon>
    </lineage>
</organism>
<gene>
    <name evidence="2" type="ORF">DC28_05155</name>
</gene>
<dbReference type="STRING" id="1480694.DC28_05155"/>
<proteinExistence type="predicted"/>
<dbReference type="InterPro" id="IPR052917">
    <property type="entry name" value="Stress-Dev_Protein"/>
</dbReference>
<dbReference type="Gene3D" id="2.30.110.10">
    <property type="entry name" value="Electron Transport, Fmn-binding Protein, Chain A"/>
    <property type="match status" value="1"/>
</dbReference>
<sequence length="147" mass="16476">MDIKQMFGELDKMLDENKAGVLACVDPQGVPRMRWMTAGTVRGQDGFLYSVTFPDAGKVPVLREKPKATWLFTAKNYRQVISVTGTIQIVENPNLLSTVIEALGRNLEAFWKLHNDPSELVVIETVIEEIEIYHPGTGERERSTVTA</sequence>
<keyword evidence="3" id="KW-1185">Reference proteome</keyword>
<dbReference type="InterPro" id="IPR012349">
    <property type="entry name" value="Split_barrel_FMN-bd"/>
</dbReference>
<dbReference type="RefSeq" id="WP_037546509.1">
    <property type="nucleotide sequence ID" value="NZ_JNUP01000045.1"/>
</dbReference>
<dbReference type="AlphaFoldDB" id="A0A098R360"/>
<protein>
    <recommendedName>
        <fullName evidence="1">Pyridoxamine 5'-phosphate oxidase N-terminal domain-containing protein</fullName>
    </recommendedName>
</protein>
<evidence type="ECO:0000313" key="2">
    <source>
        <dbReference type="EMBL" id="KGE73167.1"/>
    </source>
</evidence>
<feature type="domain" description="Pyridoxamine 5'-phosphate oxidase N-terminal" evidence="1">
    <location>
        <begin position="9"/>
        <end position="131"/>
    </location>
</feature>
<dbReference type="PANTHER" id="PTHR34818">
    <property type="entry name" value="PROTEIN BLI-3"/>
    <property type="match status" value="1"/>
</dbReference>
<comment type="caution">
    <text evidence="2">The sequence shown here is derived from an EMBL/GenBank/DDBJ whole genome shotgun (WGS) entry which is preliminary data.</text>
</comment>
<dbReference type="Proteomes" id="UP000029692">
    <property type="component" value="Unassembled WGS sequence"/>
</dbReference>
<dbReference type="SUPFAM" id="SSF50475">
    <property type="entry name" value="FMN-binding split barrel"/>
    <property type="match status" value="1"/>
</dbReference>
<evidence type="ECO:0000259" key="1">
    <source>
        <dbReference type="Pfam" id="PF01243"/>
    </source>
</evidence>
<dbReference type="OrthoDB" id="369589at2"/>
<reference evidence="2 3" key="1">
    <citation type="submission" date="2014-05" db="EMBL/GenBank/DDBJ databases">
        <title>De novo Genome Sequence of Spirocheata sp.</title>
        <authorList>
            <person name="Shivani Y."/>
            <person name="Subhash Y."/>
            <person name="Tushar L."/>
            <person name="Sasikala C."/>
            <person name="Ramana C.V."/>
        </authorList>
    </citation>
    <scope>NUCLEOTIDE SEQUENCE [LARGE SCALE GENOMIC DNA]</scope>
    <source>
        <strain evidence="2 3">JC230</strain>
    </source>
</reference>
<dbReference type="PANTHER" id="PTHR34818:SF1">
    <property type="entry name" value="PROTEIN BLI-3"/>
    <property type="match status" value="1"/>
</dbReference>
<name>A0A098R360_9SPIO</name>
<dbReference type="InterPro" id="IPR011576">
    <property type="entry name" value="Pyridox_Oxase_N"/>
</dbReference>